<dbReference type="EMBL" id="BEZZ01263268">
    <property type="protein sequence ID" value="GCC49334.1"/>
    <property type="molecule type" value="Genomic_DNA"/>
</dbReference>
<organism evidence="1 2">
    <name type="scientific">Chiloscyllium punctatum</name>
    <name type="common">Brownbanded bambooshark</name>
    <name type="synonym">Hemiscyllium punctatum</name>
    <dbReference type="NCBI Taxonomy" id="137246"/>
    <lineage>
        <taxon>Eukaryota</taxon>
        <taxon>Metazoa</taxon>
        <taxon>Chordata</taxon>
        <taxon>Craniata</taxon>
        <taxon>Vertebrata</taxon>
        <taxon>Chondrichthyes</taxon>
        <taxon>Elasmobranchii</taxon>
        <taxon>Galeomorphii</taxon>
        <taxon>Galeoidea</taxon>
        <taxon>Orectolobiformes</taxon>
        <taxon>Hemiscylliidae</taxon>
        <taxon>Chiloscyllium</taxon>
    </lineage>
</organism>
<evidence type="ECO:0000313" key="1">
    <source>
        <dbReference type="EMBL" id="GCC49334.1"/>
    </source>
</evidence>
<evidence type="ECO:0000313" key="2">
    <source>
        <dbReference type="Proteomes" id="UP000287033"/>
    </source>
</evidence>
<protein>
    <submittedName>
        <fullName evidence="1">Uncharacterized protein</fullName>
    </submittedName>
</protein>
<reference evidence="1 2" key="1">
    <citation type="journal article" date="2018" name="Nat. Ecol. Evol.">
        <title>Shark genomes provide insights into elasmobranch evolution and the origin of vertebrates.</title>
        <authorList>
            <person name="Hara Y"/>
            <person name="Yamaguchi K"/>
            <person name="Onimaru K"/>
            <person name="Kadota M"/>
            <person name="Koyanagi M"/>
            <person name="Keeley SD"/>
            <person name="Tatsumi K"/>
            <person name="Tanaka K"/>
            <person name="Motone F"/>
            <person name="Kageyama Y"/>
            <person name="Nozu R"/>
            <person name="Adachi N"/>
            <person name="Nishimura O"/>
            <person name="Nakagawa R"/>
            <person name="Tanegashima C"/>
            <person name="Kiyatake I"/>
            <person name="Matsumoto R"/>
            <person name="Murakumo K"/>
            <person name="Nishida K"/>
            <person name="Terakita A"/>
            <person name="Kuratani S"/>
            <person name="Sato K"/>
            <person name="Hyodo S Kuraku.S."/>
        </authorList>
    </citation>
    <scope>NUCLEOTIDE SEQUENCE [LARGE SCALE GENOMIC DNA]</scope>
</reference>
<name>A0A401U325_CHIPU</name>
<sequence>SVRDTLSSQCSVRTVEGVSSWVTVLWVGNTLSWASGRGK</sequence>
<dbReference type="Proteomes" id="UP000287033">
    <property type="component" value="Unassembled WGS sequence"/>
</dbReference>
<dbReference type="AlphaFoldDB" id="A0A401U325"/>
<feature type="non-terminal residue" evidence="1">
    <location>
        <position position="1"/>
    </location>
</feature>
<proteinExistence type="predicted"/>
<accession>A0A401U325</accession>
<keyword evidence="2" id="KW-1185">Reference proteome</keyword>
<gene>
    <name evidence="1" type="ORF">chiPu_0033470</name>
</gene>
<comment type="caution">
    <text evidence="1">The sequence shown here is derived from an EMBL/GenBank/DDBJ whole genome shotgun (WGS) entry which is preliminary data.</text>
</comment>